<sequence length="226" mass="25160">MKLNTFVVATVLASALSAGPLLAQTEDEKAKMQKDIQNWAAMREEAIPAGEILAGDVKNIANPVGQVEELILNEKGTRIQYVLFEVPYPYSFYTGEDGFVNYKAVEVEDGYYGGVNLLIRDADVDLPRDQLKLTKGEARGRLVSRLIGSDIKFADGQMREVEDILVHPKTGMVTHYVVEMNPDALFDDDSRTIRATKVSIKKDGSIVTDLKVTDVEETQDFDPRFL</sequence>
<organism evidence="2 3">
    <name type="scientific">Kineobactrum sediminis</name>
    <dbReference type="NCBI Taxonomy" id="1905677"/>
    <lineage>
        <taxon>Bacteria</taxon>
        <taxon>Pseudomonadati</taxon>
        <taxon>Pseudomonadota</taxon>
        <taxon>Gammaproteobacteria</taxon>
        <taxon>Cellvibrionales</taxon>
        <taxon>Halieaceae</taxon>
        <taxon>Kineobactrum</taxon>
    </lineage>
</organism>
<protein>
    <recommendedName>
        <fullName evidence="4">Outer membrane lipoprotein-sorting protein</fullName>
    </recommendedName>
</protein>
<dbReference type="EMBL" id="PKLZ01000015">
    <property type="protein sequence ID" value="PLW81267.1"/>
    <property type="molecule type" value="Genomic_DNA"/>
</dbReference>
<feature type="signal peptide" evidence="1">
    <location>
        <begin position="1"/>
        <end position="23"/>
    </location>
</feature>
<name>A0A2N5XYN6_9GAMM</name>
<evidence type="ECO:0000256" key="1">
    <source>
        <dbReference type="SAM" id="SignalP"/>
    </source>
</evidence>
<proteinExistence type="predicted"/>
<dbReference type="RefSeq" id="WP_101522665.1">
    <property type="nucleotide sequence ID" value="NZ_PKLZ01000015.1"/>
</dbReference>
<dbReference type="Proteomes" id="UP000234845">
    <property type="component" value="Unassembled WGS sequence"/>
</dbReference>
<gene>
    <name evidence="2" type="ORF">CWI75_16710</name>
</gene>
<comment type="caution">
    <text evidence="2">The sequence shown here is derived from an EMBL/GenBank/DDBJ whole genome shotgun (WGS) entry which is preliminary data.</text>
</comment>
<feature type="chain" id="PRO_5014885491" description="Outer membrane lipoprotein-sorting protein" evidence="1">
    <location>
        <begin position="24"/>
        <end position="226"/>
    </location>
</feature>
<keyword evidence="3" id="KW-1185">Reference proteome</keyword>
<dbReference type="OrthoDB" id="9255814at2"/>
<reference evidence="3" key="1">
    <citation type="submission" date="2017-11" db="EMBL/GenBank/DDBJ databases">
        <title>The draft genome sequence of Chromatocurvus sp. F02.</title>
        <authorList>
            <person name="Du Z.-J."/>
            <person name="Chang Y.-Q."/>
        </authorList>
    </citation>
    <scope>NUCLEOTIDE SEQUENCE [LARGE SCALE GENOMIC DNA]</scope>
    <source>
        <strain evidence="3">F02</strain>
    </source>
</reference>
<keyword evidence="1" id="KW-0732">Signal</keyword>
<evidence type="ECO:0000313" key="2">
    <source>
        <dbReference type="EMBL" id="PLW81267.1"/>
    </source>
</evidence>
<evidence type="ECO:0000313" key="3">
    <source>
        <dbReference type="Proteomes" id="UP000234845"/>
    </source>
</evidence>
<evidence type="ECO:0008006" key="4">
    <source>
        <dbReference type="Google" id="ProtNLM"/>
    </source>
</evidence>
<accession>A0A2N5XYN6</accession>
<dbReference type="AlphaFoldDB" id="A0A2N5XYN6"/>